<dbReference type="InterPro" id="IPR006171">
    <property type="entry name" value="TOPRIM_dom"/>
</dbReference>
<comment type="function">
    <text evidence="12 13">RNA polymerase that catalyzes the synthesis of short RNA molecules used as primers for DNA polymerase during DNA replication.</text>
</comment>
<evidence type="ECO:0000256" key="6">
    <source>
        <dbReference type="ARBA" id="ARBA00022723"/>
    </source>
</evidence>
<dbReference type="GO" id="GO:0006269">
    <property type="term" value="P:DNA replication, synthesis of primer"/>
    <property type="evidence" value="ECO:0007669"/>
    <property type="project" value="UniProtKB-UniRule"/>
</dbReference>
<dbReference type="InterPro" id="IPR030846">
    <property type="entry name" value="DnaG_bac"/>
</dbReference>
<feature type="domain" description="Toprim" evidence="16">
    <location>
        <begin position="265"/>
        <end position="365"/>
    </location>
</feature>
<comment type="catalytic activity">
    <reaction evidence="12">
        <text>ssDNA + n NTP = ssDNA/pppN(pN)n-1 hybrid + (n-1) diphosphate.</text>
        <dbReference type="EC" id="2.7.7.101"/>
    </reaction>
</comment>
<evidence type="ECO:0000313" key="18">
    <source>
        <dbReference type="Proteomes" id="UP000214355"/>
    </source>
</evidence>
<dbReference type="SUPFAM" id="SSF56731">
    <property type="entry name" value="DNA primase core"/>
    <property type="match status" value="1"/>
</dbReference>
<dbReference type="PIRSF" id="PIRSF002811">
    <property type="entry name" value="DnaG"/>
    <property type="match status" value="1"/>
</dbReference>
<dbReference type="OrthoDB" id="9803773at2"/>
<evidence type="ECO:0000256" key="5">
    <source>
        <dbReference type="ARBA" id="ARBA00022705"/>
    </source>
</evidence>
<keyword evidence="5 12" id="KW-0235">DNA replication</keyword>
<dbReference type="InterPro" id="IPR034151">
    <property type="entry name" value="TOPRIM_DnaG_bac"/>
</dbReference>
<dbReference type="PANTHER" id="PTHR30313:SF2">
    <property type="entry name" value="DNA PRIMASE"/>
    <property type="match status" value="1"/>
</dbReference>
<accession>A0A1H2LL31</accession>
<evidence type="ECO:0000256" key="9">
    <source>
        <dbReference type="ARBA" id="ARBA00022842"/>
    </source>
</evidence>
<dbReference type="SUPFAM" id="SSF57783">
    <property type="entry name" value="Zinc beta-ribbon"/>
    <property type="match status" value="1"/>
</dbReference>
<keyword evidence="9" id="KW-0460">Magnesium</keyword>
<dbReference type="GO" id="GO:0000428">
    <property type="term" value="C:DNA-directed RNA polymerase complex"/>
    <property type="evidence" value="ECO:0007669"/>
    <property type="project" value="UniProtKB-KW"/>
</dbReference>
<dbReference type="AlphaFoldDB" id="A0A1H2LL31"/>
<keyword evidence="4 12" id="KW-0548">Nucleotidyltransferase</keyword>
<dbReference type="InterPro" id="IPR019475">
    <property type="entry name" value="DNA_primase_DnaB-bd"/>
</dbReference>
<evidence type="ECO:0000256" key="7">
    <source>
        <dbReference type="ARBA" id="ARBA00022771"/>
    </source>
</evidence>
<dbReference type="GO" id="GO:0008270">
    <property type="term" value="F:zinc ion binding"/>
    <property type="evidence" value="ECO:0007669"/>
    <property type="project" value="UniProtKB-UniRule"/>
</dbReference>
<name>A0A1H2LL31_9ACTO</name>
<dbReference type="PROSITE" id="PS50880">
    <property type="entry name" value="TOPRIM"/>
    <property type="match status" value="1"/>
</dbReference>
<evidence type="ECO:0000256" key="11">
    <source>
        <dbReference type="ARBA" id="ARBA00023163"/>
    </source>
</evidence>
<dbReference type="GO" id="GO:0005737">
    <property type="term" value="C:cytoplasm"/>
    <property type="evidence" value="ECO:0007669"/>
    <property type="project" value="TreeGrafter"/>
</dbReference>
<dbReference type="Proteomes" id="UP000214355">
    <property type="component" value="Chromosome I"/>
</dbReference>
<dbReference type="EC" id="2.7.7.101" evidence="12"/>
<comment type="domain">
    <text evidence="12">Contains an N-terminal zinc-binding domain, a central core domain that contains the primase activity, and a C-terminal DnaB-binding domain.</text>
</comment>
<keyword evidence="11 12" id="KW-0804">Transcription</keyword>
<dbReference type="InterPro" id="IPR013264">
    <property type="entry name" value="DNAG_N"/>
</dbReference>
<feature type="zinc finger region" description="CHC2-type" evidence="12 14">
    <location>
        <begin position="41"/>
        <end position="65"/>
    </location>
</feature>
<keyword evidence="7 12" id="KW-0863">Zinc-finger</keyword>
<dbReference type="SMART" id="SM00493">
    <property type="entry name" value="TOPRIM"/>
    <property type="match status" value="1"/>
</dbReference>
<evidence type="ECO:0000256" key="2">
    <source>
        <dbReference type="ARBA" id="ARBA00022515"/>
    </source>
</evidence>
<evidence type="ECO:0000256" key="13">
    <source>
        <dbReference type="PIRNR" id="PIRNR002811"/>
    </source>
</evidence>
<dbReference type="InterPro" id="IPR002694">
    <property type="entry name" value="Znf_CHC2"/>
</dbReference>
<dbReference type="FunFam" id="3.90.980.10:FF:000001">
    <property type="entry name" value="DNA primase"/>
    <property type="match status" value="1"/>
</dbReference>
<dbReference type="PANTHER" id="PTHR30313">
    <property type="entry name" value="DNA PRIMASE"/>
    <property type="match status" value="1"/>
</dbReference>
<comment type="similarity">
    <text evidence="12 13">Belongs to the DnaG primase family.</text>
</comment>
<keyword evidence="3 12" id="KW-0808">Transferase</keyword>
<dbReference type="InterPro" id="IPR050219">
    <property type="entry name" value="DnaG_primase"/>
</dbReference>
<evidence type="ECO:0000313" key="17">
    <source>
        <dbReference type="EMBL" id="SDU81562.1"/>
    </source>
</evidence>
<keyword evidence="6 12" id="KW-0479">Metal-binding</keyword>
<dbReference type="EMBL" id="LT629804">
    <property type="protein sequence ID" value="SDU81562.1"/>
    <property type="molecule type" value="Genomic_DNA"/>
</dbReference>
<evidence type="ECO:0000256" key="14">
    <source>
        <dbReference type="PIRSR" id="PIRSR002811-1"/>
    </source>
</evidence>
<evidence type="ECO:0000256" key="3">
    <source>
        <dbReference type="ARBA" id="ARBA00022679"/>
    </source>
</evidence>
<dbReference type="Pfam" id="PF08275">
    <property type="entry name" value="DNAG_N"/>
    <property type="match status" value="1"/>
</dbReference>
<dbReference type="InterPro" id="IPR006295">
    <property type="entry name" value="DNA_primase_DnaG"/>
</dbReference>
<dbReference type="CDD" id="cd03364">
    <property type="entry name" value="TOPRIM_DnaG_primases"/>
    <property type="match status" value="1"/>
</dbReference>
<dbReference type="GeneID" id="65345278"/>
<dbReference type="Pfam" id="PF01807">
    <property type="entry name" value="Zn_ribbon_DnaG"/>
    <property type="match status" value="1"/>
</dbReference>
<dbReference type="NCBIfam" id="TIGR01391">
    <property type="entry name" value="dnaG"/>
    <property type="match status" value="1"/>
</dbReference>
<dbReference type="GO" id="GO:0003677">
    <property type="term" value="F:DNA binding"/>
    <property type="evidence" value="ECO:0007669"/>
    <property type="project" value="UniProtKB-KW"/>
</dbReference>
<dbReference type="SMART" id="SM00400">
    <property type="entry name" value="ZnF_CHCC"/>
    <property type="match status" value="1"/>
</dbReference>
<organism evidence="17 18">
    <name type="scientific">Arcanobacterium phocae</name>
    <dbReference type="NCBI Taxonomy" id="131112"/>
    <lineage>
        <taxon>Bacteria</taxon>
        <taxon>Bacillati</taxon>
        <taxon>Actinomycetota</taxon>
        <taxon>Actinomycetes</taxon>
        <taxon>Actinomycetales</taxon>
        <taxon>Actinomycetaceae</taxon>
        <taxon>Arcanobacterium</taxon>
    </lineage>
</organism>
<sequence length="657" mass="72289">MGGMIKRSVIDDVRDKTRIEDVVGEYVTLKTAGVGSMKGLCPFHDEKTPSFHVRPHVNRWHCFGCGEGGDAISFIERIEHVSFVEAVELLARKAGVAIEYEENGRNSRDDSRPRDVTRARLIDAHRVAEEFYVQQLATEAGKPARDLLAARGFSSQAIADFRVGYSPDSWDGLLTELRRRGFTDKEISASGLASQKTRGLYDRFRGRVMWPIHSITGEPIGFGARKLLDSDQGPKYLNTPETMIYKKSGVLYGLDVAKKAISSERAIVVVEGYTDVMAAHLAGVTNAVATCGTAFGTEHVKIVRRLMGDSANPAAGVMMSNGHAFGGEVIFTFDGDAAGQKAALRAFQEDQSFAAQTFVAVSENGMDPCELRMAGGDEAVRQLVAQRKPLFEFAIRSMLRELPLHSVEGRTAGLRAAAPIVAQIRDRVLQSEYSRQLAGWLGMDETLVRDSVRQAARSGNAPQRHSAENEGPLPQPVLASRDSLRDPVTRVERQALEVMLQLPGMAHTAHADQIPVRTFLTPIHQSIFDAISAAGTVSAYDDKFTQLKHSGVDENTASIRASAWFIEQVENNADDLVRGAIRQLTVAPLPENGGEESWRYVRGIIVSLIRQGITQQIADVRREMQTIAADSPQQEQLFEILMRLEATRRAYDEDDGL</sequence>
<evidence type="ECO:0000256" key="10">
    <source>
        <dbReference type="ARBA" id="ARBA00023125"/>
    </source>
</evidence>
<keyword evidence="8 12" id="KW-0862">Zinc</keyword>
<dbReference type="Pfam" id="PF13662">
    <property type="entry name" value="Toprim_4"/>
    <property type="match status" value="1"/>
</dbReference>
<dbReference type="InterPro" id="IPR037068">
    <property type="entry name" value="DNA_primase_core_N_sf"/>
</dbReference>
<dbReference type="GO" id="GO:1990077">
    <property type="term" value="C:primosome complex"/>
    <property type="evidence" value="ECO:0007669"/>
    <property type="project" value="UniProtKB-KW"/>
</dbReference>
<dbReference type="InterPro" id="IPR036977">
    <property type="entry name" value="DNA_primase_Znf_CHC2"/>
</dbReference>
<evidence type="ECO:0000256" key="12">
    <source>
        <dbReference type="HAMAP-Rule" id="MF_00974"/>
    </source>
</evidence>
<evidence type="ECO:0000256" key="8">
    <source>
        <dbReference type="ARBA" id="ARBA00022833"/>
    </source>
</evidence>
<reference evidence="18" key="1">
    <citation type="submission" date="2016-10" db="EMBL/GenBank/DDBJ databases">
        <authorList>
            <person name="Varghese N."/>
            <person name="Submissions S."/>
        </authorList>
    </citation>
    <scope>NUCLEOTIDE SEQUENCE [LARGE SCALE GENOMIC DNA]</scope>
    <source>
        <strain evidence="18">DSM 10002</strain>
    </source>
</reference>
<dbReference type="FunFam" id="3.90.580.10:FF:000001">
    <property type="entry name" value="DNA primase"/>
    <property type="match status" value="1"/>
</dbReference>
<gene>
    <name evidence="12" type="primary">dnaG</name>
    <name evidence="17" type="ORF">SAMN04489737_1552</name>
</gene>
<dbReference type="GO" id="GO:0003899">
    <property type="term" value="F:DNA-directed RNA polymerase activity"/>
    <property type="evidence" value="ECO:0007669"/>
    <property type="project" value="UniProtKB-UniRule"/>
</dbReference>
<keyword evidence="18" id="KW-1185">Reference proteome</keyword>
<feature type="region of interest" description="Disordered" evidence="15">
    <location>
        <begin position="454"/>
        <end position="484"/>
    </location>
</feature>
<protein>
    <recommendedName>
        <fullName evidence="12 13">DNA primase</fullName>
        <ecNumber evidence="12">2.7.7.101</ecNumber>
    </recommendedName>
</protein>
<dbReference type="STRING" id="131112.SAMN04489737_1552"/>
<dbReference type="Gene3D" id="3.90.580.10">
    <property type="entry name" value="Zinc finger, CHC2-type domain"/>
    <property type="match status" value="1"/>
</dbReference>
<dbReference type="Pfam" id="PF10410">
    <property type="entry name" value="DnaB_bind"/>
    <property type="match status" value="1"/>
</dbReference>
<keyword evidence="10 12" id="KW-0238">DNA-binding</keyword>
<keyword evidence="1 12" id="KW-0240">DNA-directed RNA polymerase</keyword>
<evidence type="ECO:0000256" key="4">
    <source>
        <dbReference type="ARBA" id="ARBA00022695"/>
    </source>
</evidence>
<proteinExistence type="inferred from homology"/>
<dbReference type="HAMAP" id="MF_00974">
    <property type="entry name" value="DNA_primase_DnaG"/>
    <property type="match status" value="1"/>
</dbReference>
<comment type="subunit">
    <text evidence="12">Monomer. Interacts with DnaB.</text>
</comment>
<evidence type="ECO:0000256" key="1">
    <source>
        <dbReference type="ARBA" id="ARBA00022478"/>
    </source>
</evidence>
<evidence type="ECO:0000259" key="16">
    <source>
        <dbReference type="PROSITE" id="PS50880"/>
    </source>
</evidence>
<evidence type="ECO:0000256" key="15">
    <source>
        <dbReference type="SAM" id="MobiDB-lite"/>
    </source>
</evidence>
<dbReference type="Gene3D" id="3.90.980.10">
    <property type="entry name" value="DNA primase, catalytic core, N-terminal domain"/>
    <property type="match status" value="1"/>
</dbReference>
<keyword evidence="2 12" id="KW-0639">Primosome</keyword>
<dbReference type="Gene3D" id="3.40.1360.10">
    <property type="match status" value="1"/>
</dbReference>
<dbReference type="RefSeq" id="WP_091281856.1">
    <property type="nucleotide sequence ID" value="NZ_LT629804.1"/>
</dbReference>
<comment type="cofactor">
    <cofactor evidence="12 13 14">
        <name>Zn(2+)</name>
        <dbReference type="ChEBI" id="CHEBI:29105"/>
    </cofactor>
    <text evidence="12 13 14">Binds 1 zinc ion per monomer.</text>
</comment>